<feature type="non-terminal residue" evidence="1">
    <location>
        <position position="392"/>
    </location>
</feature>
<name>A0A0F8YVS7_9ZZZZ</name>
<organism evidence="1">
    <name type="scientific">marine sediment metagenome</name>
    <dbReference type="NCBI Taxonomy" id="412755"/>
    <lineage>
        <taxon>unclassified sequences</taxon>
        <taxon>metagenomes</taxon>
        <taxon>ecological metagenomes</taxon>
    </lineage>
</organism>
<proteinExistence type="predicted"/>
<evidence type="ECO:0000313" key="1">
    <source>
        <dbReference type="EMBL" id="KKK85518.1"/>
    </source>
</evidence>
<protein>
    <recommendedName>
        <fullName evidence="2">UDP-N-acetylglucosamine 2-epimerase domain-containing protein</fullName>
    </recommendedName>
</protein>
<accession>A0A0F8YVS7</accession>
<dbReference type="AlphaFoldDB" id="A0A0F8YVS7"/>
<dbReference type="EMBL" id="LAZR01051269">
    <property type="protein sequence ID" value="KKK85518.1"/>
    <property type="molecule type" value="Genomic_DNA"/>
</dbReference>
<dbReference type="Gene3D" id="3.40.50.12580">
    <property type="match status" value="1"/>
</dbReference>
<sequence length="392" mass="44394">MKKIIVYTHNPVRDSITDDCLVDALRKEGHMVWKRIYLDRDKDAAVIIKPDLVIMSEIRCEYSVDFAKQCKQWGIQVVVRPCEVGISAESIPGIKEDYRRAIFGENWPANNCIDLMLCWGPKMKDLFAEYGGMDSEKMAAVGGIAFDPFFLPPPPQDVKRTEKKRVLFATGFAYADRNPQYSVPEARPEDEVHRVMVETDLKARSEWFKVIKRFWSEHGNDWEIYVKVHPGERLAVYAAVLKDTVVFCPPKVPSVASLQHFDIVVHAGSTMAYEAHLAKKPAINLLNVCQDVIISKISPNVTTFEELVEALKTTPFGQSNANETIIETLERDYYGTADGKASERAAKEVSKLPGNKTAIPAEWPRNTEMKYMTPCILKDVEVWYCKGCGTSY</sequence>
<gene>
    <name evidence="1" type="ORF">LCGC14_2772500</name>
</gene>
<dbReference type="InterPro" id="IPR043148">
    <property type="entry name" value="TagF_C"/>
</dbReference>
<reference evidence="1" key="1">
    <citation type="journal article" date="2015" name="Nature">
        <title>Complex archaea that bridge the gap between prokaryotes and eukaryotes.</title>
        <authorList>
            <person name="Spang A."/>
            <person name="Saw J.H."/>
            <person name="Jorgensen S.L."/>
            <person name="Zaremba-Niedzwiedzka K."/>
            <person name="Martijn J."/>
            <person name="Lind A.E."/>
            <person name="van Eijk R."/>
            <person name="Schleper C."/>
            <person name="Guy L."/>
            <person name="Ettema T.J."/>
        </authorList>
    </citation>
    <scope>NUCLEOTIDE SEQUENCE</scope>
</reference>
<comment type="caution">
    <text evidence="1">The sequence shown here is derived from an EMBL/GenBank/DDBJ whole genome shotgun (WGS) entry which is preliminary data.</text>
</comment>
<dbReference type="SUPFAM" id="SSF53756">
    <property type="entry name" value="UDP-Glycosyltransferase/glycogen phosphorylase"/>
    <property type="match status" value="1"/>
</dbReference>
<evidence type="ECO:0008006" key="2">
    <source>
        <dbReference type="Google" id="ProtNLM"/>
    </source>
</evidence>